<dbReference type="OrthoDB" id="3014077at2759"/>
<dbReference type="InterPro" id="IPR056884">
    <property type="entry name" value="NPHP3-like_N"/>
</dbReference>
<keyword evidence="2" id="KW-0175">Coiled coil</keyword>
<comment type="caution">
    <text evidence="4">The sequence shown here is derived from an EMBL/GenBank/DDBJ whole genome shotgun (WGS) entry which is preliminary data.</text>
</comment>
<accession>A0A9P3GNV6</accession>
<evidence type="ECO:0000259" key="3">
    <source>
        <dbReference type="Pfam" id="PF24883"/>
    </source>
</evidence>
<evidence type="ECO:0000256" key="2">
    <source>
        <dbReference type="SAM" id="Coils"/>
    </source>
</evidence>
<dbReference type="AlphaFoldDB" id="A0A9P3GNV6"/>
<organism evidence="4 5">
    <name type="scientific">Phanerochaete sordida</name>
    <dbReference type="NCBI Taxonomy" id="48140"/>
    <lineage>
        <taxon>Eukaryota</taxon>
        <taxon>Fungi</taxon>
        <taxon>Dikarya</taxon>
        <taxon>Basidiomycota</taxon>
        <taxon>Agaricomycotina</taxon>
        <taxon>Agaricomycetes</taxon>
        <taxon>Polyporales</taxon>
        <taxon>Phanerochaetaceae</taxon>
        <taxon>Phanerochaete</taxon>
    </lineage>
</organism>
<evidence type="ECO:0000313" key="4">
    <source>
        <dbReference type="EMBL" id="GJE96855.1"/>
    </source>
</evidence>
<keyword evidence="1" id="KW-0677">Repeat</keyword>
<protein>
    <submittedName>
        <fullName evidence="4">AAA-16 domain-containing protein</fullName>
    </submittedName>
</protein>
<dbReference type="Proteomes" id="UP000703269">
    <property type="component" value="Unassembled WGS sequence"/>
</dbReference>
<dbReference type="Pfam" id="PF24883">
    <property type="entry name" value="NPHP3_N"/>
    <property type="match status" value="1"/>
</dbReference>
<dbReference type="InterPro" id="IPR027417">
    <property type="entry name" value="P-loop_NTPase"/>
</dbReference>
<feature type="coiled-coil region" evidence="2">
    <location>
        <begin position="105"/>
        <end position="132"/>
    </location>
</feature>
<reference evidence="4 5" key="1">
    <citation type="submission" date="2021-08" db="EMBL/GenBank/DDBJ databases">
        <title>Draft Genome Sequence of Phanerochaete sordida strain YK-624.</title>
        <authorList>
            <person name="Mori T."/>
            <person name="Dohra H."/>
            <person name="Suzuki T."/>
            <person name="Kawagishi H."/>
            <person name="Hirai H."/>
        </authorList>
    </citation>
    <scope>NUCLEOTIDE SEQUENCE [LARGE SCALE GENOMIC DNA]</scope>
    <source>
        <strain evidence="4 5">YK-624</strain>
    </source>
</reference>
<evidence type="ECO:0000313" key="5">
    <source>
        <dbReference type="Proteomes" id="UP000703269"/>
    </source>
</evidence>
<feature type="domain" description="Nephrocystin 3-like N-terminal" evidence="3">
    <location>
        <begin position="226"/>
        <end position="368"/>
    </location>
</feature>
<proteinExistence type="predicted"/>
<name>A0A9P3GNV6_9APHY</name>
<dbReference type="SUPFAM" id="SSF52540">
    <property type="entry name" value="P-loop containing nucleoside triphosphate hydrolases"/>
    <property type="match status" value="1"/>
</dbReference>
<dbReference type="Gene3D" id="3.40.50.300">
    <property type="entry name" value="P-loop containing nucleotide triphosphate hydrolases"/>
    <property type="match status" value="1"/>
</dbReference>
<sequence length="828" mass="93369">MDVTTRFAEQIAEECLLWEEFSKRWLKGVILPDMLTAAGIMAKIMNATKSKPFRGVVLHAFLGSVRGLRGVLPSTISRIEATLDSHWKNGETEARYDFRHLTASSMELQDRARDLLRAIEQVQNRADELRSREGSGLLGLNNDTILNEMTRRINHAATLFEAGISNAVDECISSIINLQQRKKQFRLAEQSAQFIEHIALGSGTYSAEEQHGLEAATSMQRDIAADVKQWLSGIKRVYLLTGEPGTGKTRNVRGLCQYLHSERPPTARLGGSFFLDPGDKHLDSLQFAILSLSYQAAPQNRSIIVDDIRGYLYRGEEKQLRHEAIERLRRSLSAASSRAQTPTVLVLDGIDQCKETHEIPGLLRRLLAFVRECPWLFLFLAARPRPNVMAALTHPSAAELVHHNSLDDDIDIWKEDPNSYLVHTVPRISAYTDYIHSHPDFLERLIKMPKGDIRFAKLAARYLEAEQNRPYVRIDHLASMAESESPLKALYMEQLKSVTSLSSPFRRRCLQALMRFIAYTECVLTPDAISSYAHEISADDIVCMVDDLRAVLTINHNCEIVPHDASFPKFLRECRREGRLKLPFRLRGNRSFHAASICLAAISTASPIATIPWLLPPPDLLPDDSRFLPATPFLSLWPWYLSESMSMAHPELIIQLHAFVPSLPLAMYAWVTGPDEMHHAAGIVARYLAAPLVDPGSEYTDHISNGMVSSRKRILSDFYAFACYVQLRRDRRGQRISATDVIEAIAQGCQDVIVSLNTGLHFSANLTFTSSLKEVSYDGEVSIEPDSLRRYYDITEDFLTRLRGEVQVGDELSTLGLLEGTFRLDRWT</sequence>
<dbReference type="EMBL" id="BPQB01000064">
    <property type="protein sequence ID" value="GJE96855.1"/>
    <property type="molecule type" value="Genomic_DNA"/>
</dbReference>
<evidence type="ECO:0000256" key="1">
    <source>
        <dbReference type="ARBA" id="ARBA00022737"/>
    </source>
</evidence>
<dbReference type="PANTHER" id="PTHR10039">
    <property type="entry name" value="AMELOGENIN"/>
    <property type="match status" value="1"/>
</dbReference>
<gene>
    <name evidence="4" type="ORF">PsYK624_130620</name>
</gene>
<keyword evidence="5" id="KW-1185">Reference proteome</keyword>